<accession>A0A397I7L9</accession>
<sequence length="141" mass="15927">MKYHFPFNLTIIIIIYLSVGIAFLPTIKGFTVRIASNIDSDLCKGCVVNSNGFPLIKCHMKKCNYQSKPCILVDQKFTKPVFLKANVGMNILLPKLHGPITEDSCYGISGNPWKFDKQDPQSEFCKTKIYCENSTTIITLR</sequence>
<gene>
    <name evidence="2" type="ORF">Glove_279g32</name>
</gene>
<proteinExistence type="predicted"/>
<organism evidence="2 3">
    <name type="scientific">Diversispora epigaea</name>
    <dbReference type="NCBI Taxonomy" id="1348612"/>
    <lineage>
        <taxon>Eukaryota</taxon>
        <taxon>Fungi</taxon>
        <taxon>Fungi incertae sedis</taxon>
        <taxon>Mucoromycota</taxon>
        <taxon>Glomeromycotina</taxon>
        <taxon>Glomeromycetes</taxon>
        <taxon>Diversisporales</taxon>
        <taxon>Diversisporaceae</taxon>
        <taxon>Diversispora</taxon>
    </lineage>
</organism>
<keyword evidence="1" id="KW-0812">Transmembrane</keyword>
<keyword evidence="1" id="KW-1133">Transmembrane helix</keyword>
<feature type="transmembrane region" description="Helical" evidence="1">
    <location>
        <begin position="6"/>
        <end position="24"/>
    </location>
</feature>
<reference evidence="2 3" key="1">
    <citation type="submission" date="2018-08" db="EMBL/GenBank/DDBJ databases">
        <title>Genome and evolution of the arbuscular mycorrhizal fungus Diversispora epigaea (formerly Glomus versiforme) and its bacterial endosymbionts.</title>
        <authorList>
            <person name="Sun X."/>
            <person name="Fei Z."/>
            <person name="Harrison M."/>
        </authorList>
    </citation>
    <scope>NUCLEOTIDE SEQUENCE [LARGE SCALE GENOMIC DNA]</scope>
    <source>
        <strain evidence="2 3">IT104</strain>
    </source>
</reference>
<comment type="caution">
    <text evidence="2">The sequence shown here is derived from an EMBL/GenBank/DDBJ whole genome shotgun (WGS) entry which is preliminary data.</text>
</comment>
<dbReference type="Proteomes" id="UP000266861">
    <property type="component" value="Unassembled WGS sequence"/>
</dbReference>
<protein>
    <submittedName>
        <fullName evidence="2">Uncharacterized protein</fullName>
    </submittedName>
</protein>
<dbReference type="EMBL" id="PQFF01000256">
    <property type="protein sequence ID" value="RHZ69756.1"/>
    <property type="molecule type" value="Genomic_DNA"/>
</dbReference>
<keyword evidence="3" id="KW-1185">Reference proteome</keyword>
<evidence type="ECO:0000256" key="1">
    <source>
        <dbReference type="SAM" id="Phobius"/>
    </source>
</evidence>
<keyword evidence="1" id="KW-0472">Membrane</keyword>
<evidence type="ECO:0000313" key="2">
    <source>
        <dbReference type="EMBL" id="RHZ69756.1"/>
    </source>
</evidence>
<dbReference type="AlphaFoldDB" id="A0A397I7L9"/>
<name>A0A397I7L9_9GLOM</name>
<evidence type="ECO:0000313" key="3">
    <source>
        <dbReference type="Proteomes" id="UP000266861"/>
    </source>
</evidence>